<evidence type="ECO:0000313" key="1">
    <source>
        <dbReference type="EMBL" id="CAG8585360.1"/>
    </source>
</evidence>
<dbReference type="Proteomes" id="UP000789396">
    <property type="component" value="Unassembled WGS sequence"/>
</dbReference>
<evidence type="ECO:0000313" key="2">
    <source>
        <dbReference type="Proteomes" id="UP000789396"/>
    </source>
</evidence>
<protein>
    <submittedName>
        <fullName evidence="1">5414_t:CDS:1</fullName>
    </submittedName>
</protein>
<comment type="caution">
    <text evidence="1">The sequence shown here is derived from an EMBL/GenBank/DDBJ whole genome shotgun (WGS) entry which is preliminary data.</text>
</comment>
<dbReference type="EMBL" id="CAJVPZ010007363">
    <property type="protein sequence ID" value="CAG8585360.1"/>
    <property type="molecule type" value="Genomic_DNA"/>
</dbReference>
<dbReference type="AlphaFoldDB" id="A0A9N9G8T6"/>
<dbReference type="OrthoDB" id="2407197at2759"/>
<reference evidence="1" key="1">
    <citation type="submission" date="2021-06" db="EMBL/GenBank/DDBJ databases">
        <authorList>
            <person name="Kallberg Y."/>
            <person name="Tangrot J."/>
            <person name="Rosling A."/>
        </authorList>
    </citation>
    <scope>NUCLEOTIDE SEQUENCE</scope>
    <source>
        <strain evidence="1">IN212</strain>
    </source>
</reference>
<name>A0A9N9G8T6_9GLOM</name>
<organism evidence="1 2">
    <name type="scientific">Racocetra fulgida</name>
    <dbReference type="NCBI Taxonomy" id="60492"/>
    <lineage>
        <taxon>Eukaryota</taxon>
        <taxon>Fungi</taxon>
        <taxon>Fungi incertae sedis</taxon>
        <taxon>Mucoromycota</taxon>
        <taxon>Glomeromycotina</taxon>
        <taxon>Glomeromycetes</taxon>
        <taxon>Diversisporales</taxon>
        <taxon>Gigasporaceae</taxon>
        <taxon>Racocetra</taxon>
    </lineage>
</organism>
<proteinExistence type="predicted"/>
<gene>
    <name evidence="1" type="ORF">RFULGI_LOCUS6018</name>
</gene>
<accession>A0A9N9G8T6</accession>
<sequence length="64" mass="7548">MTALDYEKFRKVFYSMESSKKWELSTGTIVENNLYNFGPILSSSLFRLKSKEICLSTRNDEPRF</sequence>
<keyword evidence="2" id="KW-1185">Reference proteome</keyword>